<proteinExistence type="predicted"/>
<dbReference type="PANTHER" id="PTHR40080">
    <property type="entry name" value="LMO1763 PROTEIN"/>
    <property type="match status" value="1"/>
</dbReference>
<dbReference type="GO" id="GO:0003700">
    <property type="term" value="F:DNA-binding transcription factor activity"/>
    <property type="evidence" value="ECO:0007669"/>
    <property type="project" value="InterPro"/>
</dbReference>
<dbReference type="PANTHER" id="PTHR40080:SF1">
    <property type="entry name" value="TRPR-LIKE PROTEIN YERC_YECD"/>
    <property type="match status" value="1"/>
</dbReference>
<organism evidence="1 2">
    <name type="scientific">Jeotgalibacillus malaysiensis</name>
    <dbReference type="NCBI Taxonomy" id="1508404"/>
    <lineage>
        <taxon>Bacteria</taxon>
        <taxon>Bacillati</taxon>
        <taxon>Bacillota</taxon>
        <taxon>Bacilli</taxon>
        <taxon>Bacillales</taxon>
        <taxon>Caryophanaceae</taxon>
        <taxon>Jeotgalibacillus</taxon>
    </lineage>
</organism>
<dbReference type="Pfam" id="PF01371">
    <property type="entry name" value="Trp_repressor"/>
    <property type="match status" value="1"/>
</dbReference>
<dbReference type="NCBIfam" id="TIGR02531">
    <property type="entry name" value="yecD_yerC"/>
    <property type="match status" value="1"/>
</dbReference>
<evidence type="ECO:0000313" key="1">
    <source>
        <dbReference type="EMBL" id="AJD92908.1"/>
    </source>
</evidence>
<dbReference type="Proteomes" id="UP000031449">
    <property type="component" value="Chromosome"/>
</dbReference>
<keyword evidence="2" id="KW-1185">Reference proteome</keyword>
<dbReference type="HOGENOM" id="CLU_147939_1_0_9"/>
<dbReference type="InterPro" id="IPR038116">
    <property type="entry name" value="TrpR-like_sf"/>
</dbReference>
<name>A0A0B5AWE9_9BACL</name>
<dbReference type="OrthoDB" id="2874807at2"/>
<evidence type="ECO:0000313" key="2">
    <source>
        <dbReference type="Proteomes" id="UP000031449"/>
    </source>
</evidence>
<dbReference type="SUPFAM" id="SSF48295">
    <property type="entry name" value="TrpR-like"/>
    <property type="match status" value="1"/>
</dbReference>
<dbReference type="KEGG" id="jeo:JMA_35910"/>
<dbReference type="GO" id="GO:0043565">
    <property type="term" value="F:sequence-specific DNA binding"/>
    <property type="evidence" value="ECO:0007669"/>
    <property type="project" value="InterPro"/>
</dbReference>
<reference evidence="1 2" key="1">
    <citation type="submission" date="2014-08" db="EMBL/GenBank/DDBJ databases">
        <title>Complete genome of a marine bacteria Jeotgalibacillus malaysiensis.</title>
        <authorList>
            <person name="Yaakop A.S."/>
            <person name="Chan K.-G."/>
            <person name="Goh K.M."/>
        </authorList>
    </citation>
    <scope>NUCLEOTIDE SEQUENCE [LARGE SCALE GENOMIC DNA]</scope>
    <source>
        <strain evidence="1 2">D5</strain>
    </source>
</reference>
<protein>
    <submittedName>
        <fullName evidence="1">Uncharacterized protein</fullName>
    </submittedName>
</protein>
<dbReference type="InterPro" id="IPR000831">
    <property type="entry name" value="Trp_repress"/>
</dbReference>
<dbReference type="STRING" id="1508404.JMA_35910"/>
<dbReference type="Gene3D" id="1.10.1270.10">
    <property type="entry name" value="TrpR-like"/>
    <property type="match status" value="1"/>
</dbReference>
<dbReference type="InterPro" id="IPR013368">
    <property type="entry name" value="YecD_YerC"/>
</dbReference>
<dbReference type="InterPro" id="IPR010921">
    <property type="entry name" value="Trp_repressor/repl_initiator"/>
</dbReference>
<accession>A0A0B5AWE9</accession>
<sequence>MKTDKERANRDQFFEALISLQSIDECYDFFEDIATGKELEAFIQRYQVARRLMNGDTYETIEHETNARSSMVSRIKRCMNREGSGLRAVLVREMSSGAVTEQAAQRGRS</sequence>
<dbReference type="AlphaFoldDB" id="A0A0B5AWE9"/>
<gene>
    <name evidence="1" type="ORF">JMA_35910</name>
</gene>
<dbReference type="PIRSF" id="PIRSF012508">
    <property type="entry name" value="YerC"/>
    <property type="match status" value="1"/>
</dbReference>
<dbReference type="BioCyc" id="JESP1508404:G14D9-12872-MONOMER"/>
<dbReference type="EMBL" id="CP009416">
    <property type="protein sequence ID" value="AJD92908.1"/>
    <property type="molecule type" value="Genomic_DNA"/>
</dbReference>